<feature type="domain" description="Metallo-beta-lactamase" evidence="5">
    <location>
        <begin position="78"/>
        <end position="291"/>
    </location>
</feature>
<gene>
    <name evidence="6" type="ORF">M427DRAFT_156452</name>
</gene>
<dbReference type="CDD" id="cd16277">
    <property type="entry name" value="metallo-hydrolase-like_MBL-fold"/>
    <property type="match status" value="1"/>
</dbReference>
<evidence type="ECO:0000259" key="5">
    <source>
        <dbReference type="SMART" id="SM00849"/>
    </source>
</evidence>
<dbReference type="InterPro" id="IPR001279">
    <property type="entry name" value="Metallo-B-lactamas"/>
</dbReference>
<dbReference type="Proteomes" id="UP000070544">
    <property type="component" value="Unassembled WGS sequence"/>
</dbReference>
<dbReference type="InterPro" id="IPR051013">
    <property type="entry name" value="MBL_superfamily_lactonases"/>
</dbReference>
<keyword evidence="7" id="KW-1185">Reference proteome</keyword>
<keyword evidence="2" id="KW-0479">Metal-binding</keyword>
<proteinExistence type="inferred from homology"/>
<dbReference type="GO" id="GO:0016787">
    <property type="term" value="F:hydrolase activity"/>
    <property type="evidence" value="ECO:0007669"/>
    <property type="project" value="UniProtKB-KW"/>
</dbReference>
<dbReference type="OrthoDB" id="10250730at2759"/>
<reference evidence="6 7" key="1">
    <citation type="journal article" date="2015" name="Genome Biol. Evol.">
        <title>Phylogenomic analyses indicate that early fungi evolved digesting cell walls of algal ancestors of land plants.</title>
        <authorList>
            <person name="Chang Y."/>
            <person name="Wang S."/>
            <person name="Sekimoto S."/>
            <person name="Aerts A.L."/>
            <person name="Choi C."/>
            <person name="Clum A."/>
            <person name="LaButti K.M."/>
            <person name="Lindquist E.A."/>
            <person name="Yee Ngan C."/>
            <person name="Ohm R.A."/>
            <person name="Salamov A.A."/>
            <person name="Grigoriev I.V."/>
            <person name="Spatafora J.W."/>
            <person name="Berbee M.L."/>
        </authorList>
    </citation>
    <scope>NUCLEOTIDE SEQUENCE [LARGE SCALE GENOMIC DNA]</scope>
    <source>
        <strain evidence="6 7">JEL478</strain>
    </source>
</reference>
<keyword evidence="3 6" id="KW-0378">Hydrolase</keyword>
<evidence type="ECO:0000256" key="3">
    <source>
        <dbReference type="ARBA" id="ARBA00022801"/>
    </source>
</evidence>
<dbReference type="AlphaFoldDB" id="A0A139AAP6"/>
<protein>
    <submittedName>
        <fullName evidence="6">Metallo-hydrolase/oxidoreductase</fullName>
    </submittedName>
</protein>
<organism evidence="6 7">
    <name type="scientific">Gonapodya prolifera (strain JEL478)</name>
    <name type="common">Monoblepharis prolifera</name>
    <dbReference type="NCBI Taxonomy" id="1344416"/>
    <lineage>
        <taxon>Eukaryota</taxon>
        <taxon>Fungi</taxon>
        <taxon>Fungi incertae sedis</taxon>
        <taxon>Chytridiomycota</taxon>
        <taxon>Chytridiomycota incertae sedis</taxon>
        <taxon>Monoblepharidomycetes</taxon>
        <taxon>Monoblepharidales</taxon>
        <taxon>Gonapodyaceae</taxon>
        <taxon>Gonapodya</taxon>
    </lineage>
</organism>
<dbReference type="PANTHER" id="PTHR42978:SF6">
    <property type="entry name" value="QUORUM-QUENCHING LACTONASE YTNP-RELATED"/>
    <property type="match status" value="1"/>
</dbReference>
<dbReference type="Pfam" id="PF00753">
    <property type="entry name" value="Lactamase_B"/>
    <property type="match status" value="1"/>
</dbReference>
<keyword evidence="4" id="KW-0862">Zinc</keyword>
<dbReference type="SUPFAM" id="SSF56281">
    <property type="entry name" value="Metallo-hydrolase/oxidoreductase"/>
    <property type="match status" value="1"/>
</dbReference>
<name>A0A139AAP6_GONPJ</name>
<dbReference type="PANTHER" id="PTHR42978">
    <property type="entry name" value="QUORUM-QUENCHING LACTONASE YTNP-RELATED-RELATED"/>
    <property type="match status" value="1"/>
</dbReference>
<evidence type="ECO:0000313" key="6">
    <source>
        <dbReference type="EMBL" id="KXS13744.1"/>
    </source>
</evidence>
<evidence type="ECO:0000256" key="2">
    <source>
        <dbReference type="ARBA" id="ARBA00022723"/>
    </source>
</evidence>
<dbReference type="InterPro" id="IPR036866">
    <property type="entry name" value="RibonucZ/Hydroxyglut_hydro"/>
</dbReference>
<evidence type="ECO:0000256" key="1">
    <source>
        <dbReference type="ARBA" id="ARBA00007749"/>
    </source>
</evidence>
<evidence type="ECO:0000256" key="4">
    <source>
        <dbReference type="ARBA" id="ARBA00022833"/>
    </source>
</evidence>
<comment type="similarity">
    <text evidence="1">Belongs to the metallo-beta-lactamase superfamily.</text>
</comment>
<dbReference type="SMART" id="SM00849">
    <property type="entry name" value="Lactamase_B"/>
    <property type="match status" value="1"/>
</dbReference>
<dbReference type="GO" id="GO:0046872">
    <property type="term" value="F:metal ion binding"/>
    <property type="evidence" value="ECO:0007669"/>
    <property type="project" value="UniProtKB-KW"/>
</dbReference>
<accession>A0A139AAP6</accession>
<evidence type="ECO:0000313" key="7">
    <source>
        <dbReference type="Proteomes" id="UP000070544"/>
    </source>
</evidence>
<dbReference type="Gene3D" id="3.60.15.10">
    <property type="entry name" value="Ribonuclease Z/Hydroxyacylglutathione hydrolase-like"/>
    <property type="match status" value="1"/>
</dbReference>
<sequence>MTITQSLHKSIQESPTGFLQWKVGRFTITSIPELGIVSDPAFFFGDKVDPEAVREIAKKNPWIDEHSLVSKEGFINWKIQALVVDDGTYRIAVDTCVGNDKALGEVEFSKLSTGFLARLEAVGYPRSSITHVVCTHLHFDHVGWNTILVNGKWVPTFPNARYIFAKAEYDFWKDSTPSWQTDDAPKDETFTASVKPIYDAGLADLVGPDHVIAPGVSLEPTPGHTPCHVSVVIQDGDSKAVITGDMTHSPIQVAVPTHSPRFDSDPKQSVQTRVAAFERWCAAKSLVIGSHFTYPTAGYLKKVGDQSFAISFEGVKRVEKGVLS</sequence>
<dbReference type="EMBL" id="KQ965775">
    <property type="protein sequence ID" value="KXS13744.1"/>
    <property type="molecule type" value="Genomic_DNA"/>
</dbReference>
<dbReference type="STRING" id="1344416.A0A139AAP6"/>